<dbReference type="InterPro" id="IPR031680">
    <property type="entry name" value="Hepar_II_III_N"/>
</dbReference>
<name>A0A5C6BH58_9PLAN</name>
<feature type="domain" description="Heparin-sulfate lyase N-terminal" evidence="6">
    <location>
        <begin position="77"/>
        <end position="346"/>
    </location>
</feature>
<feature type="domain" description="Heparinase II/III-like C-terminal" evidence="5">
    <location>
        <begin position="415"/>
        <end position="610"/>
    </location>
</feature>
<dbReference type="Gene3D" id="2.70.98.70">
    <property type="match status" value="1"/>
</dbReference>
<keyword evidence="3" id="KW-0574">Periplasm</keyword>
<dbReference type="RefSeq" id="WP_146368992.1">
    <property type="nucleotide sequence ID" value="NZ_SJPP01000001.1"/>
</dbReference>
<keyword evidence="8" id="KW-1185">Reference proteome</keyword>
<dbReference type="Pfam" id="PF16889">
    <property type="entry name" value="Hepar_II_III_N"/>
    <property type="match status" value="1"/>
</dbReference>
<keyword evidence="2" id="KW-0732">Signal</keyword>
<dbReference type="SUPFAM" id="SSF48230">
    <property type="entry name" value="Chondroitin AC/alginate lyase"/>
    <property type="match status" value="1"/>
</dbReference>
<dbReference type="InterPro" id="IPR008929">
    <property type="entry name" value="Chondroitin_lyas"/>
</dbReference>
<comment type="caution">
    <text evidence="7">The sequence shown here is derived from an EMBL/GenBank/DDBJ whole genome shotgun (WGS) entry which is preliminary data.</text>
</comment>
<dbReference type="PANTHER" id="PTHR39210">
    <property type="entry name" value="HEPARIN-SULFATE LYASE"/>
    <property type="match status" value="1"/>
</dbReference>
<dbReference type="GO" id="GO:0042597">
    <property type="term" value="C:periplasmic space"/>
    <property type="evidence" value="ECO:0007669"/>
    <property type="project" value="UniProtKB-SubCell"/>
</dbReference>
<dbReference type="PANTHER" id="PTHR39210:SF1">
    <property type="entry name" value="HEPARIN-SULFATE LYASE"/>
    <property type="match status" value="1"/>
</dbReference>
<reference evidence="7 8" key="1">
    <citation type="submission" date="2019-02" db="EMBL/GenBank/DDBJ databases">
        <title>Deep-cultivation of Planctomycetes and their phenomic and genomic characterization uncovers novel biology.</title>
        <authorList>
            <person name="Wiegand S."/>
            <person name="Jogler M."/>
            <person name="Boedeker C."/>
            <person name="Pinto D."/>
            <person name="Vollmers J."/>
            <person name="Rivas-Marin E."/>
            <person name="Kohn T."/>
            <person name="Peeters S.H."/>
            <person name="Heuer A."/>
            <person name="Rast P."/>
            <person name="Oberbeckmann S."/>
            <person name="Bunk B."/>
            <person name="Jeske O."/>
            <person name="Meyerdierks A."/>
            <person name="Storesund J.E."/>
            <person name="Kallscheuer N."/>
            <person name="Luecker S."/>
            <person name="Lage O.M."/>
            <person name="Pohl T."/>
            <person name="Merkel B.J."/>
            <person name="Hornburger P."/>
            <person name="Mueller R.-W."/>
            <person name="Bruemmer F."/>
            <person name="Labrenz M."/>
            <person name="Spormann A.M."/>
            <person name="Op Den Camp H."/>
            <person name="Overmann J."/>
            <person name="Amann R."/>
            <person name="Jetten M.S.M."/>
            <person name="Mascher T."/>
            <person name="Medema M.H."/>
            <person name="Devos D.P."/>
            <person name="Kaster A.-K."/>
            <person name="Ovreas L."/>
            <person name="Rohde M."/>
            <person name="Galperin M.Y."/>
            <person name="Jogler C."/>
        </authorList>
    </citation>
    <scope>NUCLEOTIDE SEQUENCE [LARGE SCALE GENOMIC DNA]</scope>
    <source>
        <strain evidence="7 8">CA54</strain>
    </source>
</reference>
<dbReference type="Pfam" id="PF07940">
    <property type="entry name" value="Hepar_II_III_C"/>
    <property type="match status" value="1"/>
</dbReference>
<dbReference type="EC" id="4.2.2.8" evidence="7"/>
<dbReference type="Proteomes" id="UP000320735">
    <property type="component" value="Unassembled WGS sequence"/>
</dbReference>
<dbReference type="InterPro" id="IPR012480">
    <property type="entry name" value="Hepar_II_III_C"/>
</dbReference>
<evidence type="ECO:0000256" key="2">
    <source>
        <dbReference type="ARBA" id="ARBA00022729"/>
    </source>
</evidence>
<evidence type="ECO:0000256" key="4">
    <source>
        <dbReference type="ARBA" id="ARBA00023239"/>
    </source>
</evidence>
<accession>A0A5C6BH58</accession>
<dbReference type="EMBL" id="SJPP01000001">
    <property type="protein sequence ID" value="TWU11378.1"/>
    <property type="molecule type" value="Genomic_DNA"/>
</dbReference>
<evidence type="ECO:0000259" key="6">
    <source>
        <dbReference type="Pfam" id="PF16889"/>
    </source>
</evidence>
<sequence length="719" mass="80800">MIAFSKISSRSRRDCGLLLLIAAWIILPLPATPGHFVQEAVAAENPPAVVADELASFRRIVKAGPANRADARLLHHVLDTRNTELAPIFRATDLNRVAAALDQLRARHRQRPRQRFLQVFPQETLNDSTEHLDTLATACVAHGFSFKEYPPHALSFPIHWQADPFHDRGWRFQLNAWHLLDPHLLLYERKNDPAYLAFPVRISVDWSRQHITDAKQHNFAWYDMAAGRRAAQLAKILDAALGDPAVQVTDADLIQLLAAARIHVQYLSDTSQIAWHSNHGLAQLAGLLALTRAVPELSGATAGHAFAHTSLKKLFNKHFTAEGIHKEHSPVYHVELVNFLWHLLDTGLIADAPLQKLYQSASANIISYVHPNGNLSRVGDGDTNLAAERILFPPSPQLEFVLSRSQRGVRPDTAFQIYRKSGYAAFRSDWQQTPHTDGSYLFFAAGFHSRTHKQADDFTFEWADLGQELLIDSGKFRYDKKSLQRQYAMSTRAHNTVEIDGQDFSRYRLDAFGSAITAGGTADGAYFVEAEVDRKRFFKTKHCRILVFQPGQWLAVIDQLHSPDPHKFTQWFHFAPELTVTADNTGFSAPLAVGDKSLQVIPLYGQETLQQTLIRGQHQPRLQGWTSLDYGELTPNHAASFTARGRNATFITLLWLGDPRANLHPGNTQIHKQIDTIHVRWRLPDGEAGFDYRRLKSGGKLTLLNRSPLANRPPAAPVR</sequence>
<dbReference type="AlphaFoldDB" id="A0A5C6BH58"/>
<evidence type="ECO:0000256" key="3">
    <source>
        <dbReference type="ARBA" id="ARBA00022764"/>
    </source>
</evidence>
<gene>
    <name evidence="7" type="primary">hepC_1</name>
    <name evidence="7" type="ORF">CA54_01850</name>
</gene>
<organism evidence="7 8">
    <name type="scientific">Symmachiella macrocystis</name>
    <dbReference type="NCBI Taxonomy" id="2527985"/>
    <lineage>
        <taxon>Bacteria</taxon>
        <taxon>Pseudomonadati</taxon>
        <taxon>Planctomycetota</taxon>
        <taxon>Planctomycetia</taxon>
        <taxon>Planctomycetales</taxon>
        <taxon>Planctomycetaceae</taxon>
        <taxon>Symmachiella</taxon>
    </lineage>
</organism>
<protein>
    <submittedName>
        <fullName evidence="7">Heparin-sulfate lyase</fullName>
        <ecNumber evidence="7">4.2.2.8</ecNumber>
    </submittedName>
</protein>
<evidence type="ECO:0000259" key="5">
    <source>
        <dbReference type="Pfam" id="PF07940"/>
    </source>
</evidence>
<dbReference type="GO" id="GO:0015021">
    <property type="term" value="F:heparin-sulfate lyase activity"/>
    <property type="evidence" value="ECO:0007669"/>
    <property type="project" value="UniProtKB-EC"/>
</dbReference>
<evidence type="ECO:0000313" key="7">
    <source>
        <dbReference type="EMBL" id="TWU11378.1"/>
    </source>
</evidence>
<dbReference type="OrthoDB" id="9763014at2"/>
<proteinExistence type="predicted"/>
<dbReference type="Gene3D" id="1.50.10.100">
    <property type="entry name" value="Chondroitin AC/alginate lyase"/>
    <property type="match status" value="1"/>
</dbReference>
<evidence type="ECO:0000256" key="1">
    <source>
        <dbReference type="ARBA" id="ARBA00004418"/>
    </source>
</evidence>
<keyword evidence="4 7" id="KW-0456">Lyase</keyword>
<evidence type="ECO:0000313" key="8">
    <source>
        <dbReference type="Proteomes" id="UP000320735"/>
    </source>
</evidence>
<comment type="subcellular location">
    <subcellularLocation>
        <location evidence="1">Periplasm</location>
    </subcellularLocation>
</comment>